<proteinExistence type="predicted"/>
<dbReference type="PANTHER" id="PTHR31004">
    <property type="entry name" value="TRANSMEMBRANE PROTEIN 79"/>
    <property type="match status" value="1"/>
</dbReference>
<accession>A0ABZ0JZU2</accession>
<dbReference type="Proteomes" id="UP001529491">
    <property type="component" value="Chromosome"/>
</dbReference>
<dbReference type="PANTHER" id="PTHR31004:SF1">
    <property type="entry name" value="TRANSMEMBRANE PROTEIN 79"/>
    <property type="match status" value="1"/>
</dbReference>
<gene>
    <name evidence="6" type="ORF">RGE70_03070</name>
</gene>
<feature type="transmembrane region" description="Helical" evidence="5">
    <location>
        <begin position="12"/>
        <end position="32"/>
    </location>
</feature>
<evidence type="ECO:0000256" key="5">
    <source>
        <dbReference type="SAM" id="Phobius"/>
    </source>
</evidence>
<keyword evidence="3 5" id="KW-1133">Transmembrane helix</keyword>
<feature type="transmembrane region" description="Helical" evidence="5">
    <location>
        <begin position="47"/>
        <end position="68"/>
    </location>
</feature>
<dbReference type="Gene3D" id="1.20.120.550">
    <property type="entry name" value="Membrane associated eicosanoid/glutathione metabolism-like domain"/>
    <property type="match status" value="1"/>
</dbReference>
<dbReference type="Pfam" id="PF01124">
    <property type="entry name" value="MAPEG"/>
    <property type="match status" value="1"/>
</dbReference>
<keyword evidence="4 5" id="KW-0472">Membrane</keyword>
<reference evidence="6 7" key="1">
    <citation type="submission" date="2023-10" db="EMBL/GenBank/DDBJ databases">
        <title>Complete genome sequence of Shewanella sp. DAU334.</title>
        <authorList>
            <person name="Lee Y.-S."/>
            <person name="Jeong H.-R."/>
            <person name="Hwang E.-J."/>
            <person name="Choi Y.-L."/>
            <person name="Kim G.-D."/>
        </authorList>
    </citation>
    <scope>NUCLEOTIDE SEQUENCE [LARGE SCALE GENOMIC DNA]</scope>
    <source>
        <strain evidence="6 7">DAU334</strain>
    </source>
</reference>
<dbReference type="EMBL" id="CP136522">
    <property type="protein sequence ID" value="WOT05825.1"/>
    <property type="molecule type" value="Genomic_DNA"/>
</dbReference>
<organism evidence="6 7">
    <name type="scientific">Shewanella youngdeokensis</name>
    <dbReference type="NCBI Taxonomy" id="2999068"/>
    <lineage>
        <taxon>Bacteria</taxon>
        <taxon>Pseudomonadati</taxon>
        <taxon>Pseudomonadota</taxon>
        <taxon>Gammaproteobacteria</taxon>
        <taxon>Alteromonadales</taxon>
        <taxon>Shewanellaceae</taxon>
        <taxon>Shewanella</taxon>
    </lineage>
</organism>
<comment type="subcellular location">
    <subcellularLocation>
        <location evidence="1">Membrane</location>
    </subcellularLocation>
</comment>
<evidence type="ECO:0000256" key="1">
    <source>
        <dbReference type="ARBA" id="ARBA00004370"/>
    </source>
</evidence>
<evidence type="ECO:0000313" key="7">
    <source>
        <dbReference type="Proteomes" id="UP001529491"/>
    </source>
</evidence>
<evidence type="ECO:0000256" key="2">
    <source>
        <dbReference type="ARBA" id="ARBA00022692"/>
    </source>
</evidence>
<dbReference type="SUPFAM" id="SSF161084">
    <property type="entry name" value="MAPEG domain-like"/>
    <property type="match status" value="1"/>
</dbReference>
<dbReference type="InterPro" id="IPR001129">
    <property type="entry name" value="Membr-assoc_MAPEG"/>
</dbReference>
<evidence type="ECO:0000256" key="4">
    <source>
        <dbReference type="ARBA" id="ARBA00023136"/>
    </source>
</evidence>
<evidence type="ECO:0000313" key="6">
    <source>
        <dbReference type="EMBL" id="WOT05825.1"/>
    </source>
</evidence>
<protein>
    <submittedName>
        <fullName evidence="6">MAPEG family protein</fullName>
    </submittedName>
</protein>
<dbReference type="RefSeq" id="WP_310470088.1">
    <property type="nucleotide sequence ID" value="NZ_CP136522.1"/>
</dbReference>
<keyword evidence="7" id="KW-1185">Reference proteome</keyword>
<keyword evidence="2 5" id="KW-0812">Transmembrane</keyword>
<name>A0ABZ0JZU2_9GAMM</name>
<sequence>MSQVDNNQVVKMGMKIGAISTLLLFIILYMLAPKFVDEVELFDRIKLGFSCLVFPAAFFLITIIRVGAQRYGNPSENPVDVVASSNSMEIDLRVLSNTHEQLVIFTLNTLALSVLLPYTYLSLLPIYSALFVVGRILFWVAYKHNVLWRAPGFAMGIMPAVVGISYCCLAILYQVFF</sequence>
<evidence type="ECO:0000256" key="3">
    <source>
        <dbReference type="ARBA" id="ARBA00022989"/>
    </source>
</evidence>
<feature type="transmembrane region" description="Helical" evidence="5">
    <location>
        <begin position="154"/>
        <end position="176"/>
    </location>
</feature>
<dbReference type="InterPro" id="IPR023352">
    <property type="entry name" value="MAPEG-like_dom_sf"/>
</dbReference>